<feature type="non-terminal residue" evidence="3">
    <location>
        <position position="1"/>
    </location>
</feature>
<evidence type="ECO:0000313" key="4">
    <source>
        <dbReference type="Proteomes" id="UP000076727"/>
    </source>
</evidence>
<feature type="domain" description="Nephrocystin 3-like N-terminal" evidence="2">
    <location>
        <begin position="21"/>
        <end position="178"/>
    </location>
</feature>
<dbReference type="PANTHER" id="PTHR10039:SF14">
    <property type="entry name" value="NACHT DOMAIN-CONTAINING PROTEIN"/>
    <property type="match status" value="1"/>
</dbReference>
<gene>
    <name evidence="3" type="ORF">DAEQUDRAFT_647371</name>
</gene>
<evidence type="ECO:0000313" key="3">
    <source>
        <dbReference type="EMBL" id="KZT67316.1"/>
    </source>
</evidence>
<dbReference type="InterPro" id="IPR056884">
    <property type="entry name" value="NPHP3-like_N"/>
</dbReference>
<dbReference type="AlphaFoldDB" id="A0A165NSH1"/>
<evidence type="ECO:0000259" key="2">
    <source>
        <dbReference type="Pfam" id="PF24883"/>
    </source>
</evidence>
<accession>A0A165NSH1</accession>
<dbReference type="Gene3D" id="3.40.50.300">
    <property type="entry name" value="P-loop containing nucleotide triphosphate hydrolases"/>
    <property type="match status" value="1"/>
</dbReference>
<name>A0A165NSH1_9APHY</name>
<feature type="non-terminal residue" evidence="3">
    <location>
        <position position="251"/>
    </location>
</feature>
<protein>
    <recommendedName>
        <fullName evidence="2">Nephrocystin 3-like N-terminal domain-containing protein</fullName>
    </recommendedName>
</protein>
<reference evidence="3 4" key="1">
    <citation type="journal article" date="2016" name="Mol. Biol. Evol.">
        <title>Comparative Genomics of Early-Diverging Mushroom-Forming Fungi Provides Insights into the Origins of Lignocellulose Decay Capabilities.</title>
        <authorList>
            <person name="Nagy L.G."/>
            <person name="Riley R."/>
            <person name="Tritt A."/>
            <person name="Adam C."/>
            <person name="Daum C."/>
            <person name="Floudas D."/>
            <person name="Sun H."/>
            <person name="Yadav J.S."/>
            <person name="Pangilinan J."/>
            <person name="Larsson K.H."/>
            <person name="Matsuura K."/>
            <person name="Barry K."/>
            <person name="Labutti K."/>
            <person name="Kuo R."/>
            <person name="Ohm R.A."/>
            <person name="Bhattacharya S.S."/>
            <person name="Shirouzu T."/>
            <person name="Yoshinaga Y."/>
            <person name="Martin F.M."/>
            <person name="Grigoriev I.V."/>
            <person name="Hibbett D.S."/>
        </authorList>
    </citation>
    <scope>NUCLEOTIDE SEQUENCE [LARGE SCALE GENOMIC DNA]</scope>
    <source>
        <strain evidence="3 4">L-15889</strain>
    </source>
</reference>
<dbReference type="OrthoDB" id="2800734at2759"/>
<proteinExistence type="predicted"/>
<dbReference type="EMBL" id="KV429077">
    <property type="protein sequence ID" value="KZT67316.1"/>
    <property type="molecule type" value="Genomic_DNA"/>
</dbReference>
<dbReference type="SUPFAM" id="SSF52540">
    <property type="entry name" value="P-loop containing nucleoside triphosphate hydrolases"/>
    <property type="match status" value="1"/>
</dbReference>
<dbReference type="Proteomes" id="UP000076727">
    <property type="component" value="Unassembled WGS sequence"/>
</dbReference>
<dbReference type="PANTHER" id="PTHR10039">
    <property type="entry name" value="AMELOGENIN"/>
    <property type="match status" value="1"/>
</dbReference>
<dbReference type="InterPro" id="IPR027417">
    <property type="entry name" value="P-loop_NTPase"/>
</dbReference>
<keyword evidence="1" id="KW-0677">Repeat</keyword>
<evidence type="ECO:0000256" key="1">
    <source>
        <dbReference type="ARBA" id="ARBA00022737"/>
    </source>
</evidence>
<dbReference type="Pfam" id="PF24883">
    <property type="entry name" value="NPHP3_N"/>
    <property type="match status" value="1"/>
</dbReference>
<sequence length="251" mass="27843">ARHDAMEIPSCSEGTRTQLIEDVCAWAESKSSPPVFFLSGVAGSGKSTVAKTVCSRLESKGLLGSSFFCSRRMTPEQRNVRSIIPTLVYHLSLRAPSFAAEVRKALETNPGSETAVLEQQFRVLIGAPAKAAFTGDTALVMVIDALDECDDIEATFNFLSIVLREIPRLNLKVLATSRPEPRIRDKFGEPGSQLLRLQDIDSDIVEADIREYLTKELSRFQDNWPSPRDIEALVSRSQRLFIYAATACRYV</sequence>
<dbReference type="STRING" id="1314783.A0A165NSH1"/>
<keyword evidence="4" id="KW-1185">Reference proteome</keyword>
<organism evidence="3 4">
    <name type="scientific">Daedalea quercina L-15889</name>
    <dbReference type="NCBI Taxonomy" id="1314783"/>
    <lineage>
        <taxon>Eukaryota</taxon>
        <taxon>Fungi</taxon>
        <taxon>Dikarya</taxon>
        <taxon>Basidiomycota</taxon>
        <taxon>Agaricomycotina</taxon>
        <taxon>Agaricomycetes</taxon>
        <taxon>Polyporales</taxon>
        <taxon>Fomitopsis</taxon>
    </lineage>
</organism>